<gene>
    <name evidence="3" type="ORF">BCR34DRAFT_594696</name>
</gene>
<dbReference type="Proteomes" id="UP000193144">
    <property type="component" value="Unassembled WGS sequence"/>
</dbReference>
<comment type="caution">
    <text evidence="3">The sequence shown here is derived from an EMBL/GenBank/DDBJ whole genome shotgun (WGS) entry which is preliminary data.</text>
</comment>
<protein>
    <recommendedName>
        <fullName evidence="2">Deoxyribonuclease NucA/NucB domain-containing protein</fullName>
    </recommendedName>
</protein>
<feature type="chain" id="PRO_5012982781" description="Deoxyribonuclease NucA/NucB domain-containing protein" evidence="1">
    <location>
        <begin position="22"/>
        <end position="223"/>
    </location>
</feature>
<evidence type="ECO:0000259" key="2">
    <source>
        <dbReference type="Pfam" id="PF14040"/>
    </source>
</evidence>
<feature type="signal peptide" evidence="1">
    <location>
        <begin position="1"/>
        <end position="21"/>
    </location>
</feature>
<dbReference type="Pfam" id="PF14040">
    <property type="entry name" value="DNase_NucA_NucB"/>
    <property type="match status" value="1"/>
</dbReference>
<dbReference type="InterPro" id="IPR029476">
    <property type="entry name" value="DNase_NucA_NucB"/>
</dbReference>
<dbReference type="AlphaFoldDB" id="A0A1Y1Y5X1"/>
<evidence type="ECO:0000256" key="1">
    <source>
        <dbReference type="SAM" id="SignalP"/>
    </source>
</evidence>
<evidence type="ECO:0000313" key="4">
    <source>
        <dbReference type="Proteomes" id="UP000193144"/>
    </source>
</evidence>
<keyword evidence="1" id="KW-0732">Signal</keyword>
<accession>A0A1Y1Y5X1</accession>
<keyword evidence="4" id="KW-1185">Reference proteome</keyword>
<dbReference type="EMBL" id="MCFA01000343">
    <property type="protein sequence ID" value="ORX93378.1"/>
    <property type="molecule type" value="Genomic_DNA"/>
</dbReference>
<dbReference type="OrthoDB" id="10548004at2759"/>
<proteinExistence type="predicted"/>
<name>A0A1Y1Y5X1_9PLEO</name>
<feature type="domain" description="Deoxyribonuclease NucA/NucB" evidence="2">
    <location>
        <begin position="44"/>
        <end position="141"/>
    </location>
</feature>
<sequence>MKTPTSLLLLVLQLGSHVAHSALSFDGYHYEYDCDGDHIACQQMCYYFYCLGQSNCIEKWADDAKKNGTSSNRKESGYKDRPFDQNKISVYGTSVVDTLNTTPDEWPPASCMQGGAGAALMGHGAEYTKQGGKISDIWRKTKDQPRRRACIEPINWDPSLSPACNCKPNIPEHNHVNLNGGDKSCNCDNDSMRRHQYRLVKTKQEGGPEFKNYLPDSYWPFED</sequence>
<reference evidence="3 4" key="1">
    <citation type="submission" date="2016-07" db="EMBL/GenBank/DDBJ databases">
        <title>Pervasive Adenine N6-methylation of Active Genes in Fungi.</title>
        <authorList>
            <consortium name="DOE Joint Genome Institute"/>
            <person name="Mondo S.J."/>
            <person name="Dannebaum R.O."/>
            <person name="Kuo R.C."/>
            <person name="Labutti K."/>
            <person name="Haridas S."/>
            <person name="Kuo A."/>
            <person name="Salamov A."/>
            <person name="Ahrendt S.R."/>
            <person name="Lipzen A."/>
            <person name="Sullivan W."/>
            <person name="Andreopoulos W.B."/>
            <person name="Clum A."/>
            <person name="Lindquist E."/>
            <person name="Daum C."/>
            <person name="Ramamoorthy G.K."/>
            <person name="Gryganskyi A."/>
            <person name="Culley D."/>
            <person name="Magnuson J.K."/>
            <person name="James T.Y."/>
            <person name="O'Malley M.A."/>
            <person name="Stajich J.E."/>
            <person name="Spatafora J.W."/>
            <person name="Visel A."/>
            <person name="Grigoriev I.V."/>
        </authorList>
    </citation>
    <scope>NUCLEOTIDE SEQUENCE [LARGE SCALE GENOMIC DNA]</scope>
    <source>
        <strain evidence="3 4">CBS 115471</strain>
    </source>
</reference>
<organism evidence="3 4">
    <name type="scientific">Clohesyomyces aquaticus</name>
    <dbReference type="NCBI Taxonomy" id="1231657"/>
    <lineage>
        <taxon>Eukaryota</taxon>
        <taxon>Fungi</taxon>
        <taxon>Dikarya</taxon>
        <taxon>Ascomycota</taxon>
        <taxon>Pezizomycotina</taxon>
        <taxon>Dothideomycetes</taxon>
        <taxon>Pleosporomycetidae</taxon>
        <taxon>Pleosporales</taxon>
        <taxon>Lindgomycetaceae</taxon>
        <taxon>Clohesyomyces</taxon>
    </lineage>
</organism>
<evidence type="ECO:0000313" key="3">
    <source>
        <dbReference type="EMBL" id="ORX93378.1"/>
    </source>
</evidence>